<feature type="region of interest" description="Disordered" evidence="8">
    <location>
        <begin position="80"/>
        <end position="107"/>
    </location>
</feature>
<evidence type="ECO:0000256" key="8">
    <source>
        <dbReference type="SAM" id="MobiDB-lite"/>
    </source>
</evidence>
<sequence length="456" mass="52094">MGWEPKTCTVTATDEVWDAYLKKYPNAKRYRKKGLPHYDMLGEIFNNTTATGGMSYASTQPPPTSVEERQQERHFIEEEEVTGIRRRATSAPPDAPRPKEKKNKGANSAMEHVMEQLAKSIAAKTEASLVRSESMRKYIDSREKRINEETSNITGSINMEDCQNILDGIPDLDDKRVLDALCYLGNEVIKPIDFNTVQPEIQNNSKYFPWFKDCVGAIDGTHVSAVAPALKQLAYRGRKVDVTQNVMAACSFNMMFTYVYAGWEGTANDSRVLQDAIRKDDSFPMPPQGKYYVVDSGYPNMPGFLAPYRGERYHLRRFRGRGNHPRGAMELFNYRHSSLRNVIERCFGLLKARFPILKSMPPYLLGKQRRIPIACCAIHNWIKMHSIDDRMFDQYSIDATPLEDIEGTQNQQGGDEPEIYQTPEINFSQAYMAQMENVRDDIAGQMWLAYNNNNRA</sequence>
<evidence type="ECO:0000256" key="4">
    <source>
        <dbReference type="ARBA" id="ARBA00022722"/>
    </source>
</evidence>
<dbReference type="EMBL" id="UZAU01000831">
    <property type="status" value="NOT_ANNOTATED_CDS"/>
    <property type="molecule type" value="Genomic_DNA"/>
</dbReference>
<proteinExistence type="inferred from homology"/>
<evidence type="ECO:0000256" key="6">
    <source>
        <dbReference type="ARBA" id="ARBA00022801"/>
    </source>
</evidence>
<dbReference type="Gramene" id="evm.model.10.2042">
    <property type="protein sequence ID" value="cds.evm.model.10.2042"/>
    <property type="gene ID" value="evm.TU.10.2042"/>
</dbReference>
<comment type="cofactor">
    <cofactor evidence="1">
        <name>a divalent metal cation</name>
        <dbReference type="ChEBI" id="CHEBI:60240"/>
    </cofactor>
</comment>
<keyword evidence="4" id="KW-0540">Nuclease</keyword>
<evidence type="ECO:0000313" key="10">
    <source>
        <dbReference type="EnsemblPlants" id="cds.evm.model.10.2042"/>
    </source>
</evidence>
<reference evidence="10" key="1">
    <citation type="submission" date="2021-03" db="UniProtKB">
        <authorList>
            <consortium name="EnsemblPlants"/>
        </authorList>
    </citation>
    <scope>IDENTIFICATION</scope>
</reference>
<dbReference type="EnsemblPlants" id="evm.model.10.2042">
    <property type="protein sequence ID" value="cds.evm.model.10.2042"/>
    <property type="gene ID" value="evm.TU.10.2042"/>
</dbReference>
<evidence type="ECO:0000313" key="11">
    <source>
        <dbReference type="Proteomes" id="UP000596661"/>
    </source>
</evidence>
<dbReference type="PANTHER" id="PTHR22930">
    <property type="match status" value="1"/>
</dbReference>
<keyword evidence="7" id="KW-0539">Nucleus</keyword>
<evidence type="ECO:0000256" key="2">
    <source>
        <dbReference type="ARBA" id="ARBA00004123"/>
    </source>
</evidence>
<evidence type="ECO:0000256" key="7">
    <source>
        <dbReference type="ARBA" id="ARBA00023242"/>
    </source>
</evidence>
<feature type="domain" description="DDE Tnp4" evidence="9">
    <location>
        <begin position="218"/>
        <end position="380"/>
    </location>
</feature>
<name>A0A803QLU6_CANSA</name>
<dbReference type="Pfam" id="PF13359">
    <property type="entry name" value="DDE_Tnp_4"/>
    <property type="match status" value="1"/>
</dbReference>
<comment type="subcellular location">
    <subcellularLocation>
        <location evidence="2">Nucleus</location>
    </subcellularLocation>
</comment>
<dbReference type="InterPro" id="IPR027806">
    <property type="entry name" value="HARBI1_dom"/>
</dbReference>
<organism evidence="10 11">
    <name type="scientific">Cannabis sativa</name>
    <name type="common">Hemp</name>
    <name type="synonym">Marijuana</name>
    <dbReference type="NCBI Taxonomy" id="3483"/>
    <lineage>
        <taxon>Eukaryota</taxon>
        <taxon>Viridiplantae</taxon>
        <taxon>Streptophyta</taxon>
        <taxon>Embryophyta</taxon>
        <taxon>Tracheophyta</taxon>
        <taxon>Spermatophyta</taxon>
        <taxon>Magnoliopsida</taxon>
        <taxon>eudicotyledons</taxon>
        <taxon>Gunneridae</taxon>
        <taxon>Pentapetalae</taxon>
        <taxon>rosids</taxon>
        <taxon>fabids</taxon>
        <taxon>Rosales</taxon>
        <taxon>Cannabaceae</taxon>
        <taxon>Cannabis</taxon>
    </lineage>
</organism>
<protein>
    <recommendedName>
        <fullName evidence="9">DDE Tnp4 domain-containing protein</fullName>
    </recommendedName>
</protein>
<dbReference type="Proteomes" id="UP000596661">
    <property type="component" value="Unassembled WGS sequence"/>
</dbReference>
<keyword evidence="6" id="KW-0378">Hydrolase</keyword>
<dbReference type="GO" id="GO:0004518">
    <property type="term" value="F:nuclease activity"/>
    <property type="evidence" value="ECO:0007669"/>
    <property type="project" value="UniProtKB-KW"/>
</dbReference>
<dbReference type="GO" id="GO:0046872">
    <property type="term" value="F:metal ion binding"/>
    <property type="evidence" value="ECO:0007669"/>
    <property type="project" value="UniProtKB-KW"/>
</dbReference>
<dbReference type="AlphaFoldDB" id="A0A803QLU6"/>
<dbReference type="GO" id="GO:0016787">
    <property type="term" value="F:hydrolase activity"/>
    <property type="evidence" value="ECO:0007669"/>
    <property type="project" value="UniProtKB-KW"/>
</dbReference>
<evidence type="ECO:0000256" key="1">
    <source>
        <dbReference type="ARBA" id="ARBA00001968"/>
    </source>
</evidence>
<dbReference type="OMA" id="RTGWANI"/>
<comment type="similarity">
    <text evidence="3">Belongs to the HARBI1 family.</text>
</comment>
<keyword evidence="5" id="KW-0479">Metal-binding</keyword>
<evidence type="ECO:0000256" key="5">
    <source>
        <dbReference type="ARBA" id="ARBA00022723"/>
    </source>
</evidence>
<evidence type="ECO:0000256" key="3">
    <source>
        <dbReference type="ARBA" id="ARBA00006958"/>
    </source>
</evidence>
<dbReference type="GO" id="GO:0005634">
    <property type="term" value="C:nucleus"/>
    <property type="evidence" value="ECO:0007669"/>
    <property type="project" value="UniProtKB-SubCell"/>
</dbReference>
<dbReference type="InterPro" id="IPR045249">
    <property type="entry name" value="HARBI1-like"/>
</dbReference>
<accession>A0A803QLU6</accession>
<dbReference type="PANTHER" id="PTHR22930:SF280">
    <property type="entry name" value="OS11G0202600 PROTEIN"/>
    <property type="match status" value="1"/>
</dbReference>
<keyword evidence="11" id="KW-1185">Reference proteome</keyword>
<evidence type="ECO:0000259" key="9">
    <source>
        <dbReference type="Pfam" id="PF13359"/>
    </source>
</evidence>